<dbReference type="CDD" id="cd10032">
    <property type="entry name" value="UDG-F6_HDG"/>
    <property type="match status" value="1"/>
</dbReference>
<dbReference type="EMBL" id="CP070968">
    <property type="protein sequence ID" value="QSF55813.1"/>
    <property type="molecule type" value="Genomic_DNA"/>
</dbReference>
<dbReference type="NCBIfam" id="TIGR04274">
    <property type="entry name" value="hypoxanDNAglyco"/>
    <property type="match status" value="1"/>
</dbReference>
<dbReference type="InterPro" id="IPR026353">
    <property type="entry name" value="Hypoxan-DNA_Glyclase"/>
</dbReference>
<dbReference type="InterPro" id="IPR005122">
    <property type="entry name" value="Uracil-DNA_glycosylase-like"/>
</dbReference>
<dbReference type="EC" id="3.2.2.15" evidence="2"/>
<evidence type="ECO:0000313" key="3">
    <source>
        <dbReference type="Proteomes" id="UP000662957"/>
    </source>
</evidence>
<reference evidence="2 3" key="1">
    <citation type="submission" date="2021-02" db="EMBL/GenBank/DDBJ databases">
        <title>Brevundimonas sp. CS1 genome sequence.</title>
        <authorList>
            <person name="Lee K."/>
            <person name="Choi Y.-J."/>
            <person name="Son H.-R."/>
        </authorList>
    </citation>
    <scope>NUCLEOTIDE SEQUENCE [LARGE SCALE GENOMIC DNA]</scope>
    <source>
        <strain evidence="2 3">CS1</strain>
    </source>
</reference>
<keyword evidence="2" id="KW-0378">Hydrolase</keyword>
<proteinExistence type="predicted"/>
<sequence length="166" mass="17590">MPADRRIGFPPVVDAATRLLILGSLPGDASLKAAQYYAHPRNAFWPLIGGVLGEDLTVLPYEQRIDRLKARGVGLWDVIASAERSGSLDAAIRSPEAADLRSLIDGLPALRAVAFNGKLAAKLGRRIIGDVNGVRLIDLPSSSPAHAVGMTIKASSWNSLTDIVST</sequence>
<organism evidence="2 3">
    <name type="scientific">Brevundimonas fontaquae</name>
    <dbReference type="NCBI Taxonomy" id="2813778"/>
    <lineage>
        <taxon>Bacteria</taxon>
        <taxon>Pseudomonadati</taxon>
        <taxon>Pseudomonadota</taxon>
        <taxon>Alphaproteobacteria</taxon>
        <taxon>Caulobacterales</taxon>
        <taxon>Caulobacteraceae</taxon>
        <taxon>Brevundimonas</taxon>
    </lineage>
</organism>
<evidence type="ECO:0000313" key="2">
    <source>
        <dbReference type="EMBL" id="QSF55813.1"/>
    </source>
</evidence>
<dbReference type="SUPFAM" id="SSF52141">
    <property type="entry name" value="Uracil-DNA glycosylase-like"/>
    <property type="match status" value="1"/>
</dbReference>
<protein>
    <submittedName>
        <fullName evidence="2">DNA-deoxyinosine glycosylase</fullName>
        <ecNumber evidence="2">3.2.2.15</ecNumber>
    </submittedName>
</protein>
<feature type="domain" description="Uracil-DNA glycosylase-like" evidence="1">
    <location>
        <begin position="10"/>
        <end position="161"/>
    </location>
</feature>
<evidence type="ECO:0000259" key="1">
    <source>
        <dbReference type="SMART" id="SM00986"/>
    </source>
</evidence>
<keyword evidence="3" id="KW-1185">Reference proteome</keyword>
<name>A0ABX7LZD1_9CAUL</name>
<dbReference type="Proteomes" id="UP000662957">
    <property type="component" value="Chromosome"/>
</dbReference>
<keyword evidence="2" id="KW-0326">Glycosidase</keyword>
<accession>A0ABX7LZD1</accession>
<gene>
    <name evidence="2" type="ORF">JX001_06365</name>
</gene>
<dbReference type="Gene3D" id="3.40.470.10">
    <property type="entry name" value="Uracil-DNA glycosylase-like domain"/>
    <property type="match status" value="1"/>
</dbReference>
<dbReference type="InterPro" id="IPR036895">
    <property type="entry name" value="Uracil-DNA_glycosylase-like_sf"/>
</dbReference>
<dbReference type="SMART" id="SM00986">
    <property type="entry name" value="UDG"/>
    <property type="match status" value="1"/>
</dbReference>
<dbReference type="GO" id="GO:0033958">
    <property type="term" value="F:DNA-deoxyinosine glycosylase activity"/>
    <property type="evidence" value="ECO:0007669"/>
    <property type="project" value="UniProtKB-EC"/>
</dbReference>
<dbReference type="Pfam" id="PF03167">
    <property type="entry name" value="UDG"/>
    <property type="match status" value="1"/>
</dbReference>
<dbReference type="SMART" id="SM00987">
    <property type="entry name" value="UreE_C"/>
    <property type="match status" value="1"/>
</dbReference>